<comment type="caution">
    <text evidence="2">The sequence shown here is derived from an EMBL/GenBank/DDBJ whole genome shotgun (WGS) entry which is preliminary data.</text>
</comment>
<dbReference type="PANTHER" id="PTHR34610:SF3">
    <property type="entry name" value="SSL7007 PROTEIN"/>
    <property type="match status" value="1"/>
</dbReference>
<evidence type="ECO:0000259" key="1">
    <source>
        <dbReference type="SMART" id="SM00670"/>
    </source>
</evidence>
<dbReference type="EMBL" id="JAYGIE010000112">
    <property type="protein sequence ID" value="MEA5480175.1"/>
    <property type="molecule type" value="Genomic_DNA"/>
</dbReference>
<sequence length="146" mass="17018">MKLRVVIDTNIWIRILLKGRVTLPILEAFNQDKFQLVMSQSLLDELHEVWNRPRLSKYIDRNQAIRLEQQLKNRAIWIEPKTIPPYCRDPKDLPVLATAIDGKAKIIVSGDDDLRADEALREAMELYSIELLGVNSFLKYLEESEE</sequence>
<dbReference type="InterPro" id="IPR029060">
    <property type="entry name" value="PIN-like_dom_sf"/>
</dbReference>
<feature type="domain" description="PIN" evidence="1">
    <location>
        <begin position="3"/>
        <end position="116"/>
    </location>
</feature>
<proteinExistence type="predicted"/>
<protein>
    <submittedName>
        <fullName evidence="2">Toxin-antitoxin system toxin component, PIN family</fullName>
    </submittedName>
</protein>
<dbReference type="SMART" id="SM00670">
    <property type="entry name" value="PINc"/>
    <property type="match status" value="1"/>
</dbReference>
<evidence type="ECO:0000313" key="3">
    <source>
        <dbReference type="Proteomes" id="UP001301388"/>
    </source>
</evidence>
<dbReference type="Pfam" id="PF13470">
    <property type="entry name" value="PIN_3"/>
    <property type="match status" value="1"/>
</dbReference>
<organism evidence="2 3">
    <name type="scientific">Pseudanabaena galeata UHCC 0370</name>
    <dbReference type="NCBI Taxonomy" id="3110310"/>
    <lineage>
        <taxon>Bacteria</taxon>
        <taxon>Bacillati</taxon>
        <taxon>Cyanobacteriota</taxon>
        <taxon>Cyanophyceae</taxon>
        <taxon>Pseudanabaenales</taxon>
        <taxon>Pseudanabaenaceae</taxon>
        <taxon>Pseudanabaena</taxon>
    </lineage>
</organism>
<dbReference type="InterPro" id="IPR002850">
    <property type="entry name" value="PIN_toxin-like"/>
</dbReference>
<reference evidence="2 3" key="1">
    <citation type="submission" date="2023-12" db="EMBL/GenBank/DDBJ databases">
        <title>Baltic Sea Cyanobacteria.</title>
        <authorList>
            <person name="Delbaje E."/>
            <person name="Fewer D.P."/>
            <person name="Shishido T.K."/>
        </authorList>
    </citation>
    <scope>NUCLEOTIDE SEQUENCE [LARGE SCALE GENOMIC DNA]</scope>
    <source>
        <strain evidence="2 3">UHCC 0370</strain>
    </source>
</reference>
<dbReference type="InterPro" id="IPR002716">
    <property type="entry name" value="PIN_dom"/>
</dbReference>
<dbReference type="NCBIfam" id="TIGR00305">
    <property type="entry name" value="putative toxin-antitoxin system toxin component, PIN family"/>
    <property type="match status" value="1"/>
</dbReference>
<name>A0ABU5TP97_9CYAN</name>
<evidence type="ECO:0000313" key="2">
    <source>
        <dbReference type="EMBL" id="MEA5480175.1"/>
    </source>
</evidence>
<accession>A0ABU5TP97</accession>
<dbReference type="SUPFAM" id="SSF88723">
    <property type="entry name" value="PIN domain-like"/>
    <property type="match status" value="1"/>
</dbReference>
<dbReference type="PANTHER" id="PTHR34610">
    <property type="entry name" value="SSL7007 PROTEIN"/>
    <property type="match status" value="1"/>
</dbReference>
<dbReference type="RefSeq" id="WP_323263244.1">
    <property type="nucleotide sequence ID" value="NZ_JAYGIE010000112.1"/>
</dbReference>
<dbReference type="Proteomes" id="UP001301388">
    <property type="component" value="Unassembled WGS sequence"/>
</dbReference>
<gene>
    <name evidence="2" type="ORF">VB774_21300</name>
</gene>
<keyword evidence="3" id="KW-1185">Reference proteome</keyword>